<dbReference type="InterPro" id="IPR012341">
    <property type="entry name" value="6hp_glycosidase-like_sf"/>
</dbReference>
<dbReference type="InterPro" id="IPR032514">
    <property type="entry name" value="GtaA_central"/>
</dbReference>
<evidence type="ECO:0000259" key="2">
    <source>
        <dbReference type="Pfam" id="PF17168"/>
    </source>
</evidence>
<organism evidence="3 4">
    <name type="scientific">Hymenoscyphus albidus</name>
    <dbReference type="NCBI Taxonomy" id="595503"/>
    <lineage>
        <taxon>Eukaryota</taxon>
        <taxon>Fungi</taxon>
        <taxon>Dikarya</taxon>
        <taxon>Ascomycota</taxon>
        <taxon>Pezizomycotina</taxon>
        <taxon>Leotiomycetes</taxon>
        <taxon>Helotiales</taxon>
        <taxon>Helotiaceae</taxon>
        <taxon>Hymenoscyphus</taxon>
    </lineage>
</organism>
<evidence type="ECO:0000313" key="4">
    <source>
        <dbReference type="Proteomes" id="UP000701801"/>
    </source>
</evidence>
<evidence type="ECO:0000259" key="1">
    <source>
        <dbReference type="Pfam" id="PF16335"/>
    </source>
</evidence>
<feature type="domain" description="Glutaminase A central" evidence="1">
    <location>
        <begin position="347"/>
        <end position="580"/>
    </location>
</feature>
<gene>
    <name evidence="3" type="ORF">HYALB_00001934</name>
</gene>
<dbReference type="Proteomes" id="UP000701801">
    <property type="component" value="Unassembled WGS sequence"/>
</dbReference>
<evidence type="ECO:0000313" key="3">
    <source>
        <dbReference type="EMBL" id="CAG8971824.1"/>
    </source>
</evidence>
<keyword evidence="4" id="KW-1185">Reference proteome</keyword>
<dbReference type="SUPFAM" id="SSF48208">
    <property type="entry name" value="Six-hairpin glycosidases"/>
    <property type="match status" value="1"/>
</dbReference>
<dbReference type="EMBL" id="CAJVRM010000028">
    <property type="protein sequence ID" value="CAG8971824.1"/>
    <property type="molecule type" value="Genomic_DNA"/>
</dbReference>
<dbReference type="Pfam" id="PF17168">
    <property type="entry name" value="DUF5127"/>
    <property type="match status" value="1"/>
</dbReference>
<dbReference type="GO" id="GO:0003824">
    <property type="term" value="F:catalytic activity"/>
    <property type="evidence" value="ECO:0007669"/>
    <property type="project" value="UniProtKB-ARBA"/>
</dbReference>
<dbReference type="GO" id="GO:0005975">
    <property type="term" value="P:carbohydrate metabolic process"/>
    <property type="evidence" value="ECO:0007669"/>
    <property type="project" value="InterPro"/>
</dbReference>
<dbReference type="Pfam" id="PF16335">
    <property type="entry name" value="GtaA_6_Hairpin"/>
    <property type="match status" value="2"/>
</dbReference>
<dbReference type="PANTHER" id="PTHR31987:SF1">
    <property type="entry name" value="GLUTAMINASE A"/>
    <property type="match status" value="1"/>
</dbReference>
<feature type="domain" description="Glutaminase A N-terminal" evidence="2">
    <location>
        <begin position="114"/>
        <end position="341"/>
    </location>
</feature>
<proteinExistence type="predicted"/>
<dbReference type="AlphaFoldDB" id="A0A9N9LAU4"/>
<evidence type="ECO:0008006" key="5">
    <source>
        <dbReference type="Google" id="ProtNLM"/>
    </source>
</evidence>
<dbReference type="InterPro" id="IPR008928">
    <property type="entry name" value="6-hairpin_glycosidase_sf"/>
</dbReference>
<protein>
    <recommendedName>
        <fullName evidence="5">Glutaminase GtaA</fullName>
    </recommendedName>
</protein>
<dbReference type="PANTHER" id="PTHR31987">
    <property type="entry name" value="GLUTAMINASE A-RELATED"/>
    <property type="match status" value="1"/>
</dbReference>
<dbReference type="OrthoDB" id="431715at2759"/>
<name>A0A9N9LAU4_9HELO</name>
<reference evidence="3" key="1">
    <citation type="submission" date="2021-07" db="EMBL/GenBank/DDBJ databases">
        <authorList>
            <person name="Durling M."/>
        </authorList>
    </citation>
    <scope>NUCLEOTIDE SEQUENCE</scope>
</reference>
<dbReference type="Gene3D" id="1.50.10.10">
    <property type="match status" value="1"/>
</dbReference>
<dbReference type="InterPro" id="IPR052743">
    <property type="entry name" value="Glutaminase_GtaA"/>
</dbReference>
<dbReference type="InterPro" id="IPR033433">
    <property type="entry name" value="GtaA_N"/>
</dbReference>
<comment type="caution">
    <text evidence="3">The sequence shown here is derived from an EMBL/GenBank/DDBJ whole genome shotgun (WGS) entry which is preliminary data.</text>
</comment>
<sequence length="722" mass="79041">MKLQKIVAAGQSLLGIVNSATTFKPSRAPAIPLAVKSPYMNTWLEVGSRGNGELAGNWPAPQPGDVAGTTGAVTGWAGLIKVDGTVYTWMGAPAVDGNFPQNVVQNSVEYTSQSSIFTSTAGKVNLKVTFTSPVTPTDFQRQSVIGTYLKVEVSSNDGATHNVQVYADTSAEWVSIHNTDVAEWSFSDLNGVLSHASWRQVQSEFNADYPDDAAHWGKWYWSTGSDSSVTYQSGGHQTVRRNFIQNGKLPSTQDNKFRAIDDDYPVFGFAQDLGSVDRPVNILYTIVHAQSNAVTFLGAQGQVSVPSLWTSYFNSDAALVEFFYKDIGSISNAIDDKIQSDSIKAGGQNYATITTLSTRQALGAVQLAGTPTKPYLFLKEISSNGNSQTVDVLFPAIPIYLYLNPTLVKLVLDPLYENQESGHWPHTYAIHDLGTNYPRVVGHPDGNAEEMPVEECGNMIIATLAYYQKTQDTSYLQAHYNIMKQWTGYLIQDSLIPAHQLSTDDFQGPLENQTNLAIKGIIAIGAMGKIAETVGQQDDARNFTAIAKDYVGKWVDLAMTMDGGLPHTNLAYQDPKSHGIFSLLFVSLPTSRGVLFDWCNADMIWYPGLLYNIYADKLLNLNIVPAPIFQQQSDFYPTVAQKYGVPLDTRNMVTKSDWEIWTAAVANGPTKDFIIGKIATWLAETPTNRAFTDLYDTTNGDFPGNKFIARPVVGGHFALLAL</sequence>
<feature type="domain" description="Glutaminase A central" evidence="1">
    <location>
        <begin position="608"/>
        <end position="720"/>
    </location>
</feature>
<accession>A0A9N9LAU4</accession>